<keyword evidence="1" id="KW-1188">Viral release from host cell</keyword>
<dbReference type="RefSeq" id="WP_106775667.1">
    <property type="nucleotide sequence ID" value="NZ_PXYK01000054.1"/>
</dbReference>
<evidence type="ECO:0000313" key="5">
    <source>
        <dbReference type="EMBL" id="PSJ50120.1"/>
    </source>
</evidence>
<dbReference type="GO" id="GO:0008233">
    <property type="term" value="F:peptidase activity"/>
    <property type="evidence" value="ECO:0007669"/>
    <property type="project" value="UniProtKB-KW"/>
</dbReference>
<dbReference type="OrthoDB" id="9804926at2"/>
<gene>
    <name evidence="5" type="ORF">C7I84_28900</name>
</gene>
<keyword evidence="3" id="KW-0378">Hydrolase</keyword>
<feature type="domain" description="Prohead serine protease" evidence="4">
    <location>
        <begin position="20"/>
        <end position="157"/>
    </location>
</feature>
<organism evidence="5 6">
    <name type="scientific">Kumtagia ephedrae</name>
    <dbReference type="NCBI Taxonomy" id="2116701"/>
    <lineage>
        <taxon>Bacteria</taxon>
        <taxon>Pseudomonadati</taxon>
        <taxon>Pseudomonadota</taxon>
        <taxon>Alphaproteobacteria</taxon>
        <taxon>Hyphomicrobiales</taxon>
        <taxon>Phyllobacteriaceae</taxon>
        <taxon>Kumtagia</taxon>
    </lineage>
</organism>
<proteinExistence type="predicted"/>
<evidence type="ECO:0000256" key="2">
    <source>
        <dbReference type="ARBA" id="ARBA00022670"/>
    </source>
</evidence>
<evidence type="ECO:0000256" key="1">
    <source>
        <dbReference type="ARBA" id="ARBA00022612"/>
    </source>
</evidence>
<dbReference type="Proteomes" id="UP000241229">
    <property type="component" value="Unassembled WGS sequence"/>
</dbReference>
<evidence type="ECO:0000256" key="3">
    <source>
        <dbReference type="ARBA" id="ARBA00022801"/>
    </source>
</evidence>
<evidence type="ECO:0000259" key="4">
    <source>
        <dbReference type="Pfam" id="PF04586"/>
    </source>
</evidence>
<accession>A0A2P7RIS5</accession>
<protein>
    <submittedName>
        <fullName evidence="5">HK97 family phage prohead protease</fullName>
    </submittedName>
</protein>
<sequence>MSERRSGACERKYAGLALSEVEADGAFSGYASLFGAIDLGKDMMMRGAFARSISERGAAGVRMLYQHDPGEPIGVWTELKEDARGLLVRGRLARNVGRAREVLSLMRAGALDGLSIGFRAVKAHNDPTTGIRRIVEADLWEISVVTFPMLPGARVQSVKGGGLPTARTFERWLTRDAGLTHGEARTVIAKGYATLLAARDAAPGSTADLVNRLREATRMMQRARTVRP</sequence>
<keyword evidence="2 5" id="KW-0645">Protease</keyword>
<name>A0A2P7RIS5_9HYPH</name>
<evidence type="ECO:0000313" key="6">
    <source>
        <dbReference type="Proteomes" id="UP000241229"/>
    </source>
</evidence>
<dbReference type="InterPro" id="IPR006433">
    <property type="entry name" value="Prohead_protease"/>
</dbReference>
<dbReference type="SUPFAM" id="SSF50789">
    <property type="entry name" value="Herpes virus serine proteinase, assemblin"/>
    <property type="match status" value="1"/>
</dbReference>
<dbReference type="EMBL" id="PXYK01000054">
    <property type="protein sequence ID" value="PSJ50120.1"/>
    <property type="molecule type" value="Genomic_DNA"/>
</dbReference>
<dbReference type="Pfam" id="PF04586">
    <property type="entry name" value="Peptidase_S78"/>
    <property type="match status" value="1"/>
</dbReference>
<reference evidence="5 6" key="1">
    <citation type="submission" date="2018-03" db="EMBL/GenBank/DDBJ databases">
        <title>The draft genome of Mesorhizobium sp. 6GN-30.</title>
        <authorList>
            <person name="Liu L."/>
            <person name="Li L."/>
            <person name="Wang T."/>
            <person name="Zhang X."/>
            <person name="Liang L."/>
        </authorList>
    </citation>
    <scope>NUCLEOTIDE SEQUENCE [LARGE SCALE GENOMIC DNA]</scope>
    <source>
        <strain evidence="5 6">6GN30</strain>
    </source>
</reference>
<dbReference type="AlphaFoldDB" id="A0A2P7RIS5"/>
<dbReference type="InterPro" id="IPR054613">
    <property type="entry name" value="Peptidase_S78_dom"/>
</dbReference>
<dbReference type="NCBIfam" id="TIGR01543">
    <property type="entry name" value="proheadase_HK97"/>
    <property type="match status" value="1"/>
</dbReference>
<keyword evidence="6" id="KW-1185">Reference proteome</keyword>
<dbReference type="GO" id="GO:0006508">
    <property type="term" value="P:proteolysis"/>
    <property type="evidence" value="ECO:0007669"/>
    <property type="project" value="UniProtKB-KW"/>
</dbReference>
<comment type="caution">
    <text evidence="5">The sequence shown here is derived from an EMBL/GenBank/DDBJ whole genome shotgun (WGS) entry which is preliminary data.</text>
</comment>